<dbReference type="EMBL" id="LAZR01002143">
    <property type="protein sequence ID" value="KKN33887.1"/>
    <property type="molecule type" value="Genomic_DNA"/>
</dbReference>
<organism evidence="2">
    <name type="scientific">marine sediment metagenome</name>
    <dbReference type="NCBI Taxonomy" id="412755"/>
    <lineage>
        <taxon>unclassified sequences</taxon>
        <taxon>metagenomes</taxon>
        <taxon>ecological metagenomes</taxon>
    </lineage>
</organism>
<dbReference type="InterPro" id="IPR011604">
    <property type="entry name" value="PDDEXK-like_dom_sf"/>
</dbReference>
<comment type="caution">
    <text evidence="2">The sequence shown here is derived from an EMBL/GenBank/DDBJ whole genome shotgun (WGS) entry which is preliminary data.</text>
</comment>
<proteinExistence type="predicted"/>
<accession>A0A0F9QA10</accession>
<name>A0A0F9QA10_9ZZZZ</name>
<evidence type="ECO:0000313" key="2">
    <source>
        <dbReference type="EMBL" id="KKN33887.1"/>
    </source>
</evidence>
<evidence type="ECO:0000259" key="1">
    <source>
        <dbReference type="Pfam" id="PF12705"/>
    </source>
</evidence>
<sequence>MATISYSEVSSFRRCQKAWQYRYKTGLKRQRKGIRLFKGEILHEMLNAYVMAKLVKGFIGKDPWDILAGYEEKFKSYFEEEKERFGDIIGDCGAIFEGYLRKYRHDPLKYEKSEAELYFDITGNLRFAGFIDKVAVDQQGRRWIVDHKFVANIPSGEDRFSELQLLLYVWAWGNKYPDIPIDGVLWDYSRSKAPAKPELLKGGQLTQRKNIDTDVHTYMRTIAENKLNPNDYVEMLKHLEGKENTFYERVFLPKPTDAMVSEVVEDFLATAEDIQLARRKGARCARSMSPFNCSTCEFRSLCEAEVRGHDTDFVIKADYIQRETGDD</sequence>
<feature type="domain" description="PD-(D/E)XK endonuclease-like" evidence="1">
    <location>
        <begin position="3"/>
        <end position="303"/>
    </location>
</feature>
<gene>
    <name evidence="2" type="ORF">LCGC14_0799100</name>
</gene>
<reference evidence="2" key="1">
    <citation type="journal article" date="2015" name="Nature">
        <title>Complex archaea that bridge the gap between prokaryotes and eukaryotes.</title>
        <authorList>
            <person name="Spang A."/>
            <person name="Saw J.H."/>
            <person name="Jorgensen S.L."/>
            <person name="Zaremba-Niedzwiedzka K."/>
            <person name="Martijn J."/>
            <person name="Lind A.E."/>
            <person name="van Eijk R."/>
            <person name="Schleper C."/>
            <person name="Guy L."/>
            <person name="Ettema T.J."/>
        </authorList>
    </citation>
    <scope>NUCLEOTIDE SEQUENCE</scope>
</reference>
<dbReference type="Gene3D" id="3.90.320.10">
    <property type="match status" value="1"/>
</dbReference>
<dbReference type="AlphaFoldDB" id="A0A0F9QA10"/>
<protein>
    <recommendedName>
        <fullName evidence="1">PD-(D/E)XK endonuclease-like domain-containing protein</fullName>
    </recommendedName>
</protein>
<dbReference type="InterPro" id="IPR038726">
    <property type="entry name" value="PDDEXK_AddAB-type"/>
</dbReference>
<dbReference type="Pfam" id="PF12705">
    <property type="entry name" value="PDDEXK_1"/>
    <property type="match status" value="1"/>
</dbReference>